<keyword evidence="1" id="KW-1133">Transmembrane helix</keyword>
<organism evidence="2 3">
    <name type="scientific">Candidatus Methanocrinis alkalitolerans</name>
    <dbReference type="NCBI Taxonomy" id="3033395"/>
    <lineage>
        <taxon>Archaea</taxon>
        <taxon>Methanobacteriati</taxon>
        <taxon>Methanobacteriota</taxon>
        <taxon>Stenosarchaea group</taxon>
        <taxon>Methanomicrobia</taxon>
        <taxon>Methanotrichales</taxon>
        <taxon>Methanotrichaceae</taxon>
        <taxon>Methanocrinis</taxon>
    </lineage>
</organism>
<dbReference type="Proteomes" id="UP001215956">
    <property type="component" value="Unassembled WGS sequence"/>
</dbReference>
<proteinExistence type="predicted"/>
<protein>
    <submittedName>
        <fullName evidence="2">DUF378 domain-containing protein</fullName>
    </submittedName>
</protein>
<dbReference type="PANTHER" id="PTHR37304">
    <property type="entry name" value="MEMBRANE PROTEIN-RELATED"/>
    <property type="match status" value="1"/>
</dbReference>
<evidence type="ECO:0000256" key="1">
    <source>
        <dbReference type="SAM" id="Phobius"/>
    </source>
</evidence>
<keyword evidence="1" id="KW-0812">Transmembrane</keyword>
<feature type="transmembrane region" description="Helical" evidence="1">
    <location>
        <begin position="39"/>
        <end position="60"/>
    </location>
</feature>
<evidence type="ECO:0000313" key="3">
    <source>
        <dbReference type="Proteomes" id="UP001215956"/>
    </source>
</evidence>
<dbReference type="PANTHER" id="PTHR37304:SF1">
    <property type="entry name" value="MEMBRANE PROTEIN"/>
    <property type="match status" value="1"/>
</dbReference>
<gene>
    <name evidence="2" type="ORF">P0O24_00565</name>
</gene>
<feature type="transmembrane region" description="Helical" evidence="1">
    <location>
        <begin position="12"/>
        <end position="33"/>
    </location>
</feature>
<name>A0ABT5XBI7_9EURY</name>
<keyword evidence="3" id="KW-1185">Reference proteome</keyword>
<dbReference type="InterPro" id="IPR007211">
    <property type="entry name" value="DUF378"/>
</dbReference>
<comment type="caution">
    <text evidence="2">The sequence shown here is derived from an EMBL/GenBank/DDBJ whole genome shotgun (WGS) entry which is preliminary data.</text>
</comment>
<accession>A0ABT5XBI7</accession>
<dbReference type="RefSeq" id="WP_316967788.1">
    <property type="nucleotide sequence ID" value="NZ_JARFPL010000001.1"/>
</dbReference>
<dbReference type="EMBL" id="JARFPL010000001">
    <property type="protein sequence ID" value="MDF0592080.1"/>
    <property type="molecule type" value="Genomic_DNA"/>
</dbReference>
<evidence type="ECO:0000313" key="2">
    <source>
        <dbReference type="EMBL" id="MDF0592080.1"/>
    </source>
</evidence>
<keyword evidence="1" id="KW-0472">Membrane</keyword>
<reference evidence="2 3" key="1">
    <citation type="submission" date="2023-03" db="EMBL/GenBank/DDBJ databases">
        <title>Whole genome sequencing of Methanotrichaceae archaeon M04Ac.</title>
        <authorList>
            <person name="Khomyakova M.A."/>
            <person name="Merkel A.Y."/>
            <person name="Slobodkin A.I."/>
        </authorList>
    </citation>
    <scope>NUCLEOTIDE SEQUENCE [LARGE SCALE GENOMIC DNA]</scope>
    <source>
        <strain evidence="2 3">M04Ac</strain>
    </source>
</reference>
<sequence length="68" mass="7412">MLPKLAPIDMLAIVLVIIGGLNWGLYAFGFNLVSRLLGWMPILETVVYVVVALAAIYLAVLTPKLSKQ</sequence>
<dbReference type="Pfam" id="PF04070">
    <property type="entry name" value="DUF378"/>
    <property type="match status" value="1"/>
</dbReference>